<evidence type="ECO:0000313" key="3">
    <source>
        <dbReference type="Proteomes" id="UP000306602"/>
    </source>
</evidence>
<comment type="caution">
    <text evidence="2">The sequence shown here is derived from an EMBL/GenBank/DDBJ whole genome shotgun (WGS) entry which is preliminary data.</text>
</comment>
<dbReference type="EMBL" id="SRKY01000012">
    <property type="protein sequence ID" value="THH34205.1"/>
    <property type="molecule type" value="Genomic_DNA"/>
</dbReference>
<accession>A0A4S4N6U0</accession>
<dbReference type="RefSeq" id="WP_136464761.1">
    <property type="nucleotide sequence ID" value="NZ_SRKY01000012.1"/>
</dbReference>
<gene>
    <name evidence="2" type="ORF">E4Z66_19530</name>
</gene>
<dbReference type="PANTHER" id="PTHR28047">
    <property type="entry name" value="PROTEIN DCG1"/>
    <property type="match status" value="1"/>
</dbReference>
<dbReference type="Proteomes" id="UP000306602">
    <property type="component" value="Unassembled WGS sequence"/>
</dbReference>
<evidence type="ECO:0000256" key="1">
    <source>
        <dbReference type="ARBA" id="ARBA00038414"/>
    </source>
</evidence>
<dbReference type="InterPro" id="IPR015942">
    <property type="entry name" value="Asp/Glu/hydantoin_racemase"/>
</dbReference>
<reference evidence="2 3" key="1">
    <citation type="submission" date="2019-04" db="EMBL/GenBank/DDBJ databases">
        <title>Shimia ponticola sp. nov., isolated from seawater.</title>
        <authorList>
            <person name="Kim Y.-O."/>
            <person name="Yoon J.-H."/>
        </authorList>
    </citation>
    <scope>NUCLEOTIDE SEQUENCE [LARGE SCALE GENOMIC DNA]</scope>
    <source>
        <strain evidence="2 3">MYP11</strain>
    </source>
</reference>
<sequence>MTRSSGAILVINPNSSMGLTKAIETALLPLKPPNGSVFETMRIAHGPETISTQADAAQAALDIAEVVKSRPDAGAFISACCSDPGVDLCRSLVPQPVPGIQEAGILTAMARADLCGVVALGPESAARHRLRMRQMGVESRLAGELSLPNVSAEDAGQSDEVFPQTVELGKDLTSRGARALVLGCAGFSPRRAKLEAALRIAEIDPVVAAAAMSIGMIG</sequence>
<protein>
    <submittedName>
        <fullName evidence="2">Asp/Glu/hydantoin racemase</fullName>
    </submittedName>
</protein>
<dbReference type="OrthoDB" id="9791723at2"/>
<dbReference type="InterPro" id="IPR053714">
    <property type="entry name" value="Iso_Racemase_Enz_sf"/>
</dbReference>
<dbReference type="GO" id="GO:0047661">
    <property type="term" value="F:amino-acid racemase activity"/>
    <property type="evidence" value="ECO:0007669"/>
    <property type="project" value="InterPro"/>
</dbReference>
<evidence type="ECO:0000313" key="2">
    <source>
        <dbReference type="EMBL" id="THH34205.1"/>
    </source>
</evidence>
<dbReference type="Gene3D" id="3.40.50.12500">
    <property type="match status" value="1"/>
</dbReference>
<proteinExistence type="inferred from homology"/>
<dbReference type="AlphaFoldDB" id="A0A4S4N6U0"/>
<comment type="similarity">
    <text evidence="1">Belongs to the HyuE racemase family.</text>
</comment>
<dbReference type="Pfam" id="PF01177">
    <property type="entry name" value="Asp_Glu_race"/>
    <property type="match status" value="1"/>
</dbReference>
<organism evidence="2 3">
    <name type="scientific">Aliishimia ponticola</name>
    <dbReference type="NCBI Taxonomy" id="2499833"/>
    <lineage>
        <taxon>Bacteria</taxon>
        <taxon>Pseudomonadati</taxon>
        <taxon>Pseudomonadota</taxon>
        <taxon>Alphaproteobacteria</taxon>
        <taxon>Rhodobacterales</taxon>
        <taxon>Paracoccaceae</taxon>
        <taxon>Aliishimia</taxon>
    </lineage>
</organism>
<dbReference type="PANTHER" id="PTHR28047:SF5">
    <property type="entry name" value="PROTEIN DCG1"/>
    <property type="match status" value="1"/>
</dbReference>
<name>A0A4S4N6U0_9RHOB</name>
<keyword evidence="3" id="KW-1185">Reference proteome</keyword>
<dbReference type="InterPro" id="IPR052186">
    <property type="entry name" value="Hydantoin_racemase-like"/>
</dbReference>